<dbReference type="PATRIC" id="fig|571913.6.peg.3894"/>
<dbReference type="SUPFAM" id="SSF54001">
    <property type="entry name" value="Cysteine proteinases"/>
    <property type="match status" value="1"/>
</dbReference>
<reference evidence="1 2" key="1">
    <citation type="submission" date="2015-03" db="EMBL/GenBank/DDBJ databases">
        <title>Luteipulveratus halotolerans sp. nov., a novel actinobacterium (Dermacoccaceae) from Sarawak, Malaysia.</title>
        <authorList>
            <person name="Juboi H."/>
            <person name="Basik A."/>
            <person name="Shamsul S.S."/>
            <person name="Arnold P."/>
            <person name="Schmitt E.K."/>
            <person name="Sanglier J.-J."/>
            <person name="Yeo T."/>
        </authorList>
    </citation>
    <scope>NUCLEOTIDE SEQUENCE [LARGE SCALE GENOMIC DNA]</scope>
    <source>
        <strain evidence="1 2">MN07-A0370</strain>
    </source>
</reference>
<dbReference type="EMBL" id="CP011112">
    <property type="protein sequence ID" value="AKU19106.1"/>
    <property type="molecule type" value="Genomic_DNA"/>
</dbReference>
<dbReference type="Gene3D" id="3.90.1720.10">
    <property type="entry name" value="endopeptidase domain like (from Nostoc punctiforme)"/>
    <property type="match status" value="1"/>
</dbReference>
<keyword evidence="2" id="KW-1185">Reference proteome</keyword>
<sequence>MGLVAGVAMAGTSYQALRSLKALPAAAETTPTATPTTAAPLSFDVEKFTYTRAANPARTLVHDEKKRLVATFTDKARTVTLVGPKRVFAEPEGTGATVTSTTWARLAPQPWAAGAEQGWAKPWLVTALQDTKPDILGIAMQYIQGARDIVDTHGRRYAGNASFGPPGVGALRLEASDFYDYLGVPWTFPDGRTKPADKARLGAMDCSGYLRMVFGYRLGLPLMSKSEPRPGPAMPRRAYAMAAYGPGISVIPDRNVRPALASLGALLPGDTVYFITDAEPGIDHSGIFLGIDSEGKHRFISSRGGPDGPTMGDVAGKSVLDGDSMFTRGFRTARRF</sequence>
<dbReference type="Proteomes" id="UP000066480">
    <property type="component" value="Chromosome"/>
</dbReference>
<evidence type="ECO:0000313" key="1">
    <source>
        <dbReference type="EMBL" id="AKU19106.1"/>
    </source>
</evidence>
<dbReference type="InterPro" id="IPR038765">
    <property type="entry name" value="Papain-like_cys_pep_sf"/>
</dbReference>
<evidence type="ECO:0000313" key="2">
    <source>
        <dbReference type="Proteomes" id="UP000066480"/>
    </source>
</evidence>
<dbReference type="STRING" id="571913.VV02_19230"/>
<protein>
    <submittedName>
        <fullName evidence="1">Uncharacterized protein</fullName>
    </submittedName>
</protein>
<gene>
    <name evidence="1" type="ORF">VV02_19230</name>
</gene>
<proteinExistence type="predicted"/>
<organism evidence="1 2">
    <name type="scientific">Luteipulveratus mongoliensis</name>
    <dbReference type="NCBI Taxonomy" id="571913"/>
    <lineage>
        <taxon>Bacteria</taxon>
        <taxon>Bacillati</taxon>
        <taxon>Actinomycetota</taxon>
        <taxon>Actinomycetes</taxon>
        <taxon>Micrococcales</taxon>
        <taxon>Dermacoccaceae</taxon>
        <taxon>Luteipulveratus</taxon>
    </lineage>
</organism>
<dbReference type="KEGG" id="lmoi:VV02_19230"/>
<dbReference type="AlphaFoldDB" id="A0A0K1JQV6"/>
<name>A0A0K1JQV6_9MICO</name>
<accession>A0A0K1JQV6</accession>